<organism evidence="1 2">
    <name type="scientific">Leptolyngbya cf. ectocarpi LEGE 11479</name>
    <dbReference type="NCBI Taxonomy" id="1828722"/>
    <lineage>
        <taxon>Bacteria</taxon>
        <taxon>Bacillati</taxon>
        <taxon>Cyanobacteriota</taxon>
        <taxon>Cyanophyceae</taxon>
        <taxon>Leptolyngbyales</taxon>
        <taxon>Leptolyngbyaceae</taxon>
        <taxon>Leptolyngbya group</taxon>
        <taxon>Leptolyngbya</taxon>
    </lineage>
</organism>
<name>A0A929FB20_LEPEC</name>
<dbReference type="Proteomes" id="UP000615026">
    <property type="component" value="Unassembled WGS sequence"/>
</dbReference>
<evidence type="ECO:0000313" key="1">
    <source>
        <dbReference type="EMBL" id="MBE9068767.1"/>
    </source>
</evidence>
<keyword evidence="2" id="KW-1185">Reference proteome</keyword>
<gene>
    <name evidence="1" type="ORF">IQ260_19155</name>
</gene>
<dbReference type="EMBL" id="JADEXP010000199">
    <property type="protein sequence ID" value="MBE9068767.1"/>
    <property type="molecule type" value="Genomic_DNA"/>
</dbReference>
<sequence>MAILRSHGLGFSVGFAVLISLCNGGALRAQALSHQVHQATLAQLDRAVCLQQWGQAIDITSRLIASPDVSMTYRQELLRFRRQLQTWQITPVPPITQASCDRTLPLFLPLAEPEAPEPQPLDWYGAIAALRSSRPIIELDDDFDPTVNLIPPELTASSPEVLADFASPIDTTDGFNVVGGRVNRGQQVYSFVARLGDRLSLEADVTRTHIGGETQIFLFDQTGHLLMQSNDIGFQVSMQNVVIPKTDVYFAVVSPQGTTPILDSQGLIVGWQTQDANSSFDYTLTLTGVTPYQALLLP</sequence>
<comment type="caution">
    <text evidence="1">The sequence shown here is derived from an EMBL/GenBank/DDBJ whole genome shotgun (WGS) entry which is preliminary data.</text>
</comment>
<protein>
    <submittedName>
        <fullName evidence="1">Uncharacterized protein</fullName>
    </submittedName>
</protein>
<dbReference type="AlphaFoldDB" id="A0A929FB20"/>
<reference evidence="1" key="1">
    <citation type="submission" date="2020-10" db="EMBL/GenBank/DDBJ databases">
        <authorList>
            <person name="Castelo-Branco R."/>
            <person name="Eusebio N."/>
            <person name="Adriana R."/>
            <person name="Vieira A."/>
            <person name="Brugerolle De Fraissinette N."/>
            <person name="Rezende De Castro R."/>
            <person name="Schneider M.P."/>
            <person name="Vasconcelos V."/>
            <person name="Leao P.N."/>
        </authorList>
    </citation>
    <scope>NUCLEOTIDE SEQUENCE</scope>
    <source>
        <strain evidence="1">LEGE 11479</strain>
    </source>
</reference>
<proteinExistence type="predicted"/>
<accession>A0A929FB20</accession>
<evidence type="ECO:0000313" key="2">
    <source>
        <dbReference type="Proteomes" id="UP000615026"/>
    </source>
</evidence>
<dbReference type="RefSeq" id="WP_193994701.1">
    <property type="nucleotide sequence ID" value="NZ_JADEXP010000199.1"/>
</dbReference>